<name>A0A0D0B1B8_9AGAR</name>
<keyword evidence="1" id="KW-1133">Transmembrane helix</keyword>
<keyword evidence="1" id="KW-0472">Membrane</keyword>
<keyword evidence="3" id="KW-1185">Reference proteome</keyword>
<organism evidence="2 3">
    <name type="scientific">Collybiopsis luxurians FD-317 M1</name>
    <dbReference type="NCBI Taxonomy" id="944289"/>
    <lineage>
        <taxon>Eukaryota</taxon>
        <taxon>Fungi</taxon>
        <taxon>Dikarya</taxon>
        <taxon>Basidiomycota</taxon>
        <taxon>Agaricomycotina</taxon>
        <taxon>Agaricomycetes</taxon>
        <taxon>Agaricomycetidae</taxon>
        <taxon>Agaricales</taxon>
        <taxon>Marasmiineae</taxon>
        <taxon>Omphalotaceae</taxon>
        <taxon>Collybiopsis</taxon>
        <taxon>Collybiopsis luxurians</taxon>
    </lineage>
</organism>
<dbReference type="EMBL" id="KN834794">
    <property type="protein sequence ID" value="KIK56890.1"/>
    <property type="molecule type" value="Genomic_DNA"/>
</dbReference>
<reference evidence="2 3" key="1">
    <citation type="submission" date="2014-04" db="EMBL/GenBank/DDBJ databases">
        <title>Evolutionary Origins and Diversification of the Mycorrhizal Mutualists.</title>
        <authorList>
            <consortium name="DOE Joint Genome Institute"/>
            <consortium name="Mycorrhizal Genomics Consortium"/>
            <person name="Kohler A."/>
            <person name="Kuo A."/>
            <person name="Nagy L.G."/>
            <person name="Floudas D."/>
            <person name="Copeland A."/>
            <person name="Barry K.W."/>
            <person name="Cichocki N."/>
            <person name="Veneault-Fourrey C."/>
            <person name="LaButti K."/>
            <person name="Lindquist E.A."/>
            <person name="Lipzen A."/>
            <person name="Lundell T."/>
            <person name="Morin E."/>
            <person name="Murat C."/>
            <person name="Riley R."/>
            <person name="Ohm R."/>
            <person name="Sun H."/>
            <person name="Tunlid A."/>
            <person name="Henrissat B."/>
            <person name="Grigoriev I.V."/>
            <person name="Hibbett D.S."/>
            <person name="Martin F."/>
        </authorList>
    </citation>
    <scope>NUCLEOTIDE SEQUENCE [LARGE SCALE GENOMIC DNA]</scope>
    <source>
        <strain evidence="2 3">FD-317 M1</strain>
    </source>
</reference>
<evidence type="ECO:0000313" key="3">
    <source>
        <dbReference type="Proteomes" id="UP000053593"/>
    </source>
</evidence>
<feature type="transmembrane region" description="Helical" evidence="1">
    <location>
        <begin position="182"/>
        <end position="206"/>
    </location>
</feature>
<proteinExistence type="predicted"/>
<sequence>MTTTTSPSLGFPCPSTSSLQALVDDSDVARIQYSDGWTIAGNPDFECHGTTHGSGTQTTATFNFEGIGVQVFGTIGPGGIPPSTYQVDDLPVFNFTFNSNTGTNTYYKVQFYTSPLLEAKSHTLVISTIGEGPSQMFLDYIIYNPIPSASTSALPSLTSSTTSATAAALSSSSTSASISGGALAGGIAGGTFLGLVLGILLAYIILRRRQAGSSPRTFDEDQRGIPDLLAMTLLFIFTSRNPSFVSGNYVRLRPYFHILDYN</sequence>
<evidence type="ECO:0000313" key="2">
    <source>
        <dbReference type="EMBL" id="KIK56890.1"/>
    </source>
</evidence>
<accession>A0A0D0B1B8</accession>
<dbReference type="HOGENOM" id="CLU_068500_0_0_1"/>
<dbReference type="OrthoDB" id="3265734at2759"/>
<evidence type="ECO:0000256" key="1">
    <source>
        <dbReference type="SAM" id="Phobius"/>
    </source>
</evidence>
<dbReference type="Gene3D" id="2.60.120.260">
    <property type="entry name" value="Galactose-binding domain-like"/>
    <property type="match status" value="1"/>
</dbReference>
<protein>
    <submittedName>
        <fullName evidence="2">Uncharacterized protein</fullName>
    </submittedName>
</protein>
<keyword evidence="1" id="KW-0812">Transmembrane</keyword>
<dbReference type="Proteomes" id="UP000053593">
    <property type="component" value="Unassembled WGS sequence"/>
</dbReference>
<gene>
    <name evidence="2" type="ORF">GYMLUDRAFT_61734</name>
</gene>
<dbReference type="AlphaFoldDB" id="A0A0D0B1B8"/>